<dbReference type="RefSeq" id="WP_345332530.1">
    <property type="nucleotide sequence ID" value="NZ_BAABJI010000002.1"/>
</dbReference>
<dbReference type="Pfam" id="PF21956">
    <property type="entry name" value="DUF6922"/>
    <property type="match status" value="1"/>
</dbReference>
<dbReference type="SUPFAM" id="SSF47413">
    <property type="entry name" value="lambda repressor-like DNA-binding domains"/>
    <property type="match status" value="1"/>
</dbReference>
<dbReference type="Gene3D" id="1.10.260.40">
    <property type="entry name" value="lambda repressor-like DNA-binding domains"/>
    <property type="match status" value="1"/>
</dbReference>
<evidence type="ECO:0000259" key="1">
    <source>
        <dbReference type="Pfam" id="PF21956"/>
    </source>
</evidence>
<keyword evidence="3" id="KW-1185">Reference proteome</keyword>
<comment type="caution">
    <text evidence="2">The sequence shown here is derived from an EMBL/GenBank/DDBJ whole genome shotgun (WGS) entry which is preliminary data.</text>
</comment>
<dbReference type="Proteomes" id="UP001501436">
    <property type="component" value="Unassembled WGS sequence"/>
</dbReference>
<proteinExistence type="predicted"/>
<name>A0ABP9G4G9_9SPHI</name>
<dbReference type="InterPro" id="IPR053830">
    <property type="entry name" value="DUF6922"/>
</dbReference>
<evidence type="ECO:0000313" key="2">
    <source>
        <dbReference type="EMBL" id="GAA4925137.1"/>
    </source>
</evidence>
<feature type="domain" description="DUF6922" evidence="1">
    <location>
        <begin position="95"/>
        <end position="145"/>
    </location>
</feature>
<dbReference type="EMBL" id="BAABJI010000002">
    <property type="protein sequence ID" value="GAA4925137.1"/>
    <property type="molecule type" value="Genomic_DNA"/>
</dbReference>
<reference evidence="3" key="1">
    <citation type="journal article" date="2019" name="Int. J. Syst. Evol. Microbiol.">
        <title>The Global Catalogue of Microorganisms (GCM) 10K type strain sequencing project: providing services to taxonomists for standard genome sequencing and annotation.</title>
        <authorList>
            <consortium name="The Broad Institute Genomics Platform"/>
            <consortium name="The Broad Institute Genome Sequencing Center for Infectious Disease"/>
            <person name="Wu L."/>
            <person name="Ma J."/>
        </authorList>
    </citation>
    <scope>NUCLEOTIDE SEQUENCE [LARGE SCALE GENOMIC DNA]</scope>
    <source>
        <strain evidence="3">JCM 18283</strain>
    </source>
</reference>
<organism evidence="2 3">
    <name type="scientific">Mucilaginibacter defluvii</name>
    <dbReference type="NCBI Taxonomy" id="1196019"/>
    <lineage>
        <taxon>Bacteria</taxon>
        <taxon>Pseudomonadati</taxon>
        <taxon>Bacteroidota</taxon>
        <taxon>Sphingobacteriia</taxon>
        <taxon>Sphingobacteriales</taxon>
        <taxon>Sphingobacteriaceae</taxon>
        <taxon>Mucilaginibacter</taxon>
    </lineage>
</organism>
<gene>
    <name evidence="2" type="ORF">GCM10023313_31990</name>
</gene>
<evidence type="ECO:0000313" key="3">
    <source>
        <dbReference type="Proteomes" id="UP001501436"/>
    </source>
</evidence>
<protein>
    <recommendedName>
        <fullName evidence="1">DUF6922 domain-containing protein</fullName>
    </recommendedName>
</protein>
<sequence>MRNIFESYYGIHPGRVLERELKKRHLKKGPFAISIGEYPQVINEVTKARRGLSPLLSLKIDQALGLENGAFYLLQAHYDIDQAQKRLNKQDAPAFRKELFWDTDMKKIDWSIQYKAVIQRVFERGNEDEKQAALNYYGKDKILEVTGRDNIEGNSLKIMAHTQPD</sequence>
<accession>A0ABP9G4G9</accession>
<dbReference type="InterPro" id="IPR010982">
    <property type="entry name" value="Lambda_DNA-bd_dom_sf"/>
</dbReference>